<feature type="compositionally biased region" description="Basic and acidic residues" evidence="1">
    <location>
        <begin position="1"/>
        <end position="10"/>
    </location>
</feature>
<dbReference type="Proteomes" id="UP000008068">
    <property type="component" value="Unassembled WGS sequence"/>
</dbReference>
<organism evidence="3">
    <name type="scientific">Caenorhabditis brenneri</name>
    <name type="common">Nematode worm</name>
    <dbReference type="NCBI Taxonomy" id="135651"/>
    <lineage>
        <taxon>Eukaryota</taxon>
        <taxon>Metazoa</taxon>
        <taxon>Ecdysozoa</taxon>
        <taxon>Nematoda</taxon>
        <taxon>Chromadorea</taxon>
        <taxon>Rhabditida</taxon>
        <taxon>Rhabditina</taxon>
        <taxon>Rhabditomorpha</taxon>
        <taxon>Rhabditoidea</taxon>
        <taxon>Rhabditidae</taxon>
        <taxon>Peloderinae</taxon>
        <taxon>Caenorhabditis</taxon>
    </lineage>
</organism>
<evidence type="ECO:0000313" key="2">
    <source>
        <dbReference type="EMBL" id="EGT41228.1"/>
    </source>
</evidence>
<dbReference type="HOGENOM" id="CLU_2212258_0_0_1"/>
<dbReference type="InParanoid" id="G0NZL0"/>
<protein>
    <submittedName>
        <fullName evidence="2">Uncharacterized protein</fullName>
    </submittedName>
</protein>
<feature type="compositionally biased region" description="Polar residues" evidence="1">
    <location>
        <begin position="11"/>
        <end position="23"/>
    </location>
</feature>
<evidence type="ECO:0000256" key="1">
    <source>
        <dbReference type="SAM" id="MobiDB-lite"/>
    </source>
</evidence>
<proteinExistence type="predicted"/>
<keyword evidence="3" id="KW-1185">Reference proteome</keyword>
<accession>G0NZL0</accession>
<dbReference type="AlphaFoldDB" id="G0NZL0"/>
<reference evidence="3" key="1">
    <citation type="submission" date="2011-07" db="EMBL/GenBank/DDBJ databases">
        <authorList>
            <consortium name="Caenorhabditis brenneri Sequencing and Analysis Consortium"/>
            <person name="Wilson R.K."/>
        </authorList>
    </citation>
    <scope>NUCLEOTIDE SEQUENCE [LARGE SCALE GENOMIC DNA]</scope>
    <source>
        <strain evidence="3">PB2801</strain>
    </source>
</reference>
<dbReference type="EMBL" id="GL379990">
    <property type="protein sequence ID" value="EGT41228.1"/>
    <property type="molecule type" value="Genomic_DNA"/>
</dbReference>
<gene>
    <name evidence="2" type="ORF">CAEBREN_04410</name>
</gene>
<name>G0NZL0_CAEBE</name>
<feature type="region of interest" description="Disordered" evidence="1">
    <location>
        <begin position="1"/>
        <end position="23"/>
    </location>
</feature>
<sequence length="107" mass="12078">MQNRETEEKSSSCTGNSRSGRSRSATLCLSAGSDDNQLILIKAMCNALRTREWHGTSKVWDAPFELVCRGIKLFTATKILDNTGLHVKVCDAYMTIVDKTNRYLYFH</sequence>
<evidence type="ECO:0000313" key="3">
    <source>
        <dbReference type="Proteomes" id="UP000008068"/>
    </source>
</evidence>